<proteinExistence type="predicted"/>
<dbReference type="InterPro" id="IPR000866">
    <property type="entry name" value="AhpC/TSA"/>
</dbReference>
<evidence type="ECO:0000313" key="8">
    <source>
        <dbReference type="Proteomes" id="UP000181936"/>
    </source>
</evidence>
<sequence length="174" mass="19958">MKKKKRLLMRSIILILLISALGYTLYSNFFVSKERVRAGSEAPNFLLKDLEGNEHQLSDYKGKGVFLNFWGTWCEPCEREMPYMNKQYQMYKDQGVEVLAVNIAESDLAVSTFVNKYDLSFPVVLDKQSQVFKAYGVGKLPATYLIDSDGKVVDVITGTLTERMIQEYMEQIKP</sequence>
<dbReference type="GO" id="GO:0016491">
    <property type="term" value="F:oxidoreductase activity"/>
    <property type="evidence" value="ECO:0007669"/>
    <property type="project" value="InterPro"/>
</dbReference>
<keyword evidence="5" id="KW-0676">Redox-active center</keyword>
<dbReference type="Pfam" id="PF00578">
    <property type="entry name" value="AhpC-TSA"/>
    <property type="match status" value="1"/>
</dbReference>
<dbReference type="InterPro" id="IPR036249">
    <property type="entry name" value="Thioredoxin-like_sf"/>
</dbReference>
<evidence type="ECO:0000256" key="5">
    <source>
        <dbReference type="ARBA" id="ARBA00023284"/>
    </source>
</evidence>
<dbReference type="OrthoDB" id="25753at2"/>
<keyword evidence="2" id="KW-0201">Cytochrome c-type biogenesis</keyword>
<evidence type="ECO:0000256" key="2">
    <source>
        <dbReference type="ARBA" id="ARBA00022748"/>
    </source>
</evidence>
<evidence type="ECO:0000313" key="7">
    <source>
        <dbReference type="EMBL" id="APH04555.1"/>
    </source>
</evidence>
<dbReference type="Proteomes" id="UP000181936">
    <property type="component" value="Chromosome"/>
</dbReference>
<dbReference type="PROSITE" id="PS00194">
    <property type="entry name" value="THIOREDOXIN_1"/>
    <property type="match status" value="1"/>
</dbReference>
<dbReference type="PANTHER" id="PTHR42852:SF6">
    <property type="entry name" value="THIOL:DISULFIDE INTERCHANGE PROTEIN DSBE"/>
    <property type="match status" value="1"/>
</dbReference>
<evidence type="ECO:0000256" key="3">
    <source>
        <dbReference type="ARBA" id="ARBA00022968"/>
    </source>
</evidence>
<reference evidence="7 8" key="1">
    <citation type="journal article" date="2016" name="Sci. Rep.">
        <title>Complete genome sequence and transcriptomic analysis of a novel marine strain Bacillus weihaiensis reveals the mechanism of brown algae degradation.</title>
        <authorList>
            <person name="Zhu Y."/>
            <person name="Chen P."/>
            <person name="Bao Y."/>
            <person name="Men Y."/>
            <person name="Zeng Y."/>
            <person name="Yang J."/>
            <person name="Sun J."/>
            <person name="Sun Y."/>
        </authorList>
    </citation>
    <scope>NUCLEOTIDE SEQUENCE [LARGE SCALE GENOMIC DNA]</scope>
    <source>
        <strain evidence="7 8">Alg07</strain>
    </source>
</reference>
<dbReference type="GO" id="GO:0017004">
    <property type="term" value="P:cytochrome complex assembly"/>
    <property type="evidence" value="ECO:0007669"/>
    <property type="project" value="UniProtKB-KW"/>
</dbReference>
<evidence type="ECO:0000256" key="1">
    <source>
        <dbReference type="ARBA" id="ARBA00004196"/>
    </source>
</evidence>
<dbReference type="NCBIfam" id="NF002854">
    <property type="entry name" value="PRK03147.1"/>
    <property type="match status" value="1"/>
</dbReference>
<gene>
    <name evidence="7" type="ORF">A9C19_07240</name>
</gene>
<keyword evidence="3" id="KW-0735">Signal-anchor</keyword>
<dbReference type="SUPFAM" id="SSF52833">
    <property type="entry name" value="Thioredoxin-like"/>
    <property type="match status" value="1"/>
</dbReference>
<comment type="subcellular location">
    <subcellularLocation>
        <location evidence="1">Cell envelope</location>
    </subcellularLocation>
</comment>
<evidence type="ECO:0000259" key="6">
    <source>
        <dbReference type="PROSITE" id="PS51352"/>
    </source>
</evidence>
<dbReference type="InterPro" id="IPR017937">
    <property type="entry name" value="Thioredoxin_CS"/>
</dbReference>
<organism evidence="7 8">
    <name type="scientific">Bacillus weihaiensis</name>
    <dbReference type="NCBI Taxonomy" id="1547283"/>
    <lineage>
        <taxon>Bacteria</taxon>
        <taxon>Bacillati</taxon>
        <taxon>Bacillota</taxon>
        <taxon>Bacilli</taxon>
        <taxon>Bacillales</taxon>
        <taxon>Bacillaceae</taxon>
        <taxon>Bacillus</taxon>
    </lineage>
</organism>
<dbReference type="STRING" id="1547283.A9C19_07240"/>
<dbReference type="GO" id="GO:0016209">
    <property type="term" value="F:antioxidant activity"/>
    <property type="evidence" value="ECO:0007669"/>
    <property type="project" value="InterPro"/>
</dbReference>
<dbReference type="PANTHER" id="PTHR42852">
    <property type="entry name" value="THIOL:DISULFIDE INTERCHANGE PROTEIN DSBE"/>
    <property type="match status" value="1"/>
</dbReference>
<dbReference type="RefSeq" id="WP_072579345.1">
    <property type="nucleotide sequence ID" value="NZ_CP016020.1"/>
</dbReference>
<dbReference type="GO" id="GO:0030313">
    <property type="term" value="C:cell envelope"/>
    <property type="evidence" value="ECO:0007669"/>
    <property type="project" value="UniProtKB-SubCell"/>
</dbReference>
<dbReference type="InterPro" id="IPR013766">
    <property type="entry name" value="Thioredoxin_domain"/>
</dbReference>
<protein>
    <submittedName>
        <fullName evidence="7">Thiol-disulfide oxidoreductase</fullName>
    </submittedName>
</protein>
<keyword evidence="3" id="KW-0812">Transmembrane</keyword>
<feature type="domain" description="Thioredoxin" evidence="6">
    <location>
        <begin position="36"/>
        <end position="174"/>
    </location>
</feature>
<keyword evidence="4" id="KW-1015">Disulfide bond</keyword>
<name>A0A1L3MQC6_9BACI</name>
<dbReference type="PROSITE" id="PS51352">
    <property type="entry name" value="THIOREDOXIN_2"/>
    <property type="match status" value="1"/>
</dbReference>
<dbReference type="Gene3D" id="3.40.30.10">
    <property type="entry name" value="Glutaredoxin"/>
    <property type="match status" value="1"/>
</dbReference>
<dbReference type="KEGG" id="bwh:A9C19_07240"/>
<dbReference type="InterPro" id="IPR050553">
    <property type="entry name" value="Thioredoxin_ResA/DsbE_sf"/>
</dbReference>
<dbReference type="EMBL" id="CP016020">
    <property type="protein sequence ID" value="APH04555.1"/>
    <property type="molecule type" value="Genomic_DNA"/>
</dbReference>
<accession>A0A1L3MQC6</accession>
<keyword evidence="8" id="KW-1185">Reference proteome</keyword>
<dbReference type="AlphaFoldDB" id="A0A1L3MQC6"/>
<dbReference type="CDD" id="cd02966">
    <property type="entry name" value="TlpA_like_family"/>
    <property type="match status" value="1"/>
</dbReference>
<evidence type="ECO:0000256" key="4">
    <source>
        <dbReference type="ARBA" id="ARBA00023157"/>
    </source>
</evidence>